<feature type="compositionally biased region" description="Gly residues" evidence="4">
    <location>
        <begin position="197"/>
        <end position="216"/>
    </location>
</feature>
<dbReference type="AlphaFoldDB" id="A0A835W866"/>
<dbReference type="SUPFAM" id="SSF49764">
    <property type="entry name" value="HSP20-like chaperones"/>
    <property type="match status" value="1"/>
</dbReference>
<feature type="domain" description="SHSP" evidence="5">
    <location>
        <begin position="55"/>
        <end position="171"/>
    </location>
</feature>
<dbReference type="OrthoDB" id="1245404at2759"/>
<dbReference type="InterPro" id="IPR008978">
    <property type="entry name" value="HSP20-like_chaperone"/>
</dbReference>
<organism evidence="6 7">
    <name type="scientific">Chlamydomonas incerta</name>
    <dbReference type="NCBI Taxonomy" id="51695"/>
    <lineage>
        <taxon>Eukaryota</taxon>
        <taxon>Viridiplantae</taxon>
        <taxon>Chlorophyta</taxon>
        <taxon>core chlorophytes</taxon>
        <taxon>Chlorophyceae</taxon>
        <taxon>CS clade</taxon>
        <taxon>Chlamydomonadales</taxon>
        <taxon>Chlamydomonadaceae</taxon>
        <taxon>Chlamydomonas</taxon>
    </lineage>
</organism>
<evidence type="ECO:0000256" key="2">
    <source>
        <dbReference type="PROSITE-ProRule" id="PRU00285"/>
    </source>
</evidence>
<evidence type="ECO:0000256" key="1">
    <source>
        <dbReference type="ARBA" id="ARBA00023016"/>
    </source>
</evidence>
<keyword evidence="1" id="KW-0346">Stress response</keyword>
<feature type="compositionally biased region" description="Low complexity" evidence="4">
    <location>
        <begin position="217"/>
        <end position="229"/>
    </location>
</feature>
<comment type="caution">
    <text evidence="6">The sequence shown here is derived from an EMBL/GenBank/DDBJ whole genome shotgun (WGS) entry which is preliminary data.</text>
</comment>
<evidence type="ECO:0000256" key="4">
    <source>
        <dbReference type="SAM" id="MobiDB-lite"/>
    </source>
</evidence>
<dbReference type="InterPro" id="IPR002068">
    <property type="entry name" value="A-crystallin/Hsp20_dom"/>
</dbReference>
<dbReference type="EMBL" id="JAEHOC010000006">
    <property type="protein sequence ID" value="KAG2441058.1"/>
    <property type="molecule type" value="Genomic_DNA"/>
</dbReference>
<keyword evidence="7" id="KW-1185">Reference proteome</keyword>
<dbReference type="InterPro" id="IPR031107">
    <property type="entry name" value="Small_HSP"/>
</dbReference>
<reference evidence="6" key="1">
    <citation type="journal article" date="2020" name="bioRxiv">
        <title>Comparative genomics of Chlamydomonas.</title>
        <authorList>
            <person name="Craig R.J."/>
            <person name="Hasan A.R."/>
            <person name="Ness R.W."/>
            <person name="Keightley P.D."/>
        </authorList>
    </citation>
    <scope>NUCLEOTIDE SEQUENCE</scope>
    <source>
        <strain evidence="6">SAG 7.73</strain>
    </source>
</reference>
<dbReference type="PANTHER" id="PTHR11527">
    <property type="entry name" value="HEAT-SHOCK PROTEIN 20 FAMILY MEMBER"/>
    <property type="match status" value="1"/>
</dbReference>
<dbReference type="Gene3D" id="2.60.40.790">
    <property type="match status" value="1"/>
</dbReference>
<gene>
    <name evidence="6" type="ORF">HXX76_003911</name>
</gene>
<evidence type="ECO:0000313" key="7">
    <source>
        <dbReference type="Proteomes" id="UP000650467"/>
    </source>
</evidence>
<name>A0A835W866_CHLIN</name>
<comment type="similarity">
    <text evidence="2 3">Belongs to the small heat shock protein (HSP20) family.</text>
</comment>
<proteinExistence type="inferred from homology"/>
<dbReference type="Proteomes" id="UP000650467">
    <property type="component" value="Unassembled WGS sequence"/>
</dbReference>
<sequence>MALMLSDPFMTEMDRAMNRMLGSFGLPVQRGGGTVPAMPGGMDLWKPFTTGALGGTTTTTSMPMDIIETPEAFELHCDTPGMNPDDVKVELHEGVLTVSGGRKVSREDKDTTGKVWRAERSSFTFSRAFTLPDNANAEGICASMDNGVLKVCIPKKEVEKVEPKRIAITGGQMHMQPHVGGPMQHGAGGRMHHAGKHGGGGGGGTGAAGMTEGGAAGTTTGTTGTMEGVTGTGGTA</sequence>
<dbReference type="CDD" id="cd06464">
    <property type="entry name" value="ACD_sHsps-like"/>
    <property type="match status" value="1"/>
</dbReference>
<evidence type="ECO:0000259" key="5">
    <source>
        <dbReference type="PROSITE" id="PS01031"/>
    </source>
</evidence>
<accession>A0A835W866</accession>
<dbReference type="Pfam" id="PF00011">
    <property type="entry name" value="HSP20"/>
    <property type="match status" value="1"/>
</dbReference>
<evidence type="ECO:0000313" key="6">
    <source>
        <dbReference type="EMBL" id="KAG2441058.1"/>
    </source>
</evidence>
<evidence type="ECO:0000256" key="3">
    <source>
        <dbReference type="RuleBase" id="RU003616"/>
    </source>
</evidence>
<feature type="region of interest" description="Disordered" evidence="4">
    <location>
        <begin position="185"/>
        <end position="236"/>
    </location>
</feature>
<dbReference type="PROSITE" id="PS01031">
    <property type="entry name" value="SHSP"/>
    <property type="match status" value="1"/>
</dbReference>
<protein>
    <recommendedName>
        <fullName evidence="5">SHSP domain-containing protein</fullName>
    </recommendedName>
</protein>